<dbReference type="GO" id="GO:0003676">
    <property type="term" value="F:nucleic acid binding"/>
    <property type="evidence" value="ECO:0007669"/>
    <property type="project" value="InterPro"/>
</dbReference>
<accession>A0A8X6S0C1</accession>
<evidence type="ECO:0000313" key="3">
    <source>
        <dbReference type="EMBL" id="GFY02220.1"/>
    </source>
</evidence>
<keyword evidence="1" id="KW-0863">Zinc-finger</keyword>
<keyword evidence="4" id="KW-1185">Reference proteome</keyword>
<evidence type="ECO:0000256" key="1">
    <source>
        <dbReference type="PROSITE-ProRule" id="PRU00047"/>
    </source>
</evidence>
<reference evidence="3" key="1">
    <citation type="submission" date="2020-08" db="EMBL/GenBank/DDBJ databases">
        <title>Multicomponent nature underlies the extraordinary mechanical properties of spider dragline silk.</title>
        <authorList>
            <person name="Kono N."/>
            <person name="Nakamura H."/>
            <person name="Mori M."/>
            <person name="Yoshida Y."/>
            <person name="Ohtoshi R."/>
            <person name="Malay A.D."/>
            <person name="Moran D.A.P."/>
            <person name="Tomita M."/>
            <person name="Numata K."/>
            <person name="Arakawa K."/>
        </authorList>
    </citation>
    <scope>NUCLEOTIDE SEQUENCE</scope>
</reference>
<name>A0A8X6S0C1_TRICX</name>
<dbReference type="PANTHER" id="PTHR45823:SF1">
    <property type="entry name" value="T-SNARE COILED-COIL HOMOLOGY DOMAIN-CONTAINING PROTEIN"/>
    <property type="match status" value="1"/>
</dbReference>
<dbReference type="Proteomes" id="UP000887159">
    <property type="component" value="Unassembled WGS sequence"/>
</dbReference>
<evidence type="ECO:0000259" key="2">
    <source>
        <dbReference type="PROSITE" id="PS50158"/>
    </source>
</evidence>
<dbReference type="PROSITE" id="PS50158">
    <property type="entry name" value="ZF_CCHC"/>
    <property type="match status" value="1"/>
</dbReference>
<feature type="domain" description="CCHC-type" evidence="2">
    <location>
        <begin position="213"/>
        <end position="229"/>
    </location>
</feature>
<dbReference type="EMBL" id="BMAU01021232">
    <property type="protein sequence ID" value="GFY02220.1"/>
    <property type="molecule type" value="Genomic_DNA"/>
</dbReference>
<dbReference type="AlphaFoldDB" id="A0A8X6S0C1"/>
<comment type="caution">
    <text evidence="3">The sequence shown here is derived from an EMBL/GenBank/DDBJ whole genome shotgun (WGS) entry which is preliminary data.</text>
</comment>
<keyword evidence="1" id="KW-0862">Zinc</keyword>
<gene>
    <name evidence="3" type="primary">NCL1_15829</name>
    <name evidence="3" type="ORF">TNCV_5100791</name>
</gene>
<keyword evidence="1" id="KW-0479">Metal-binding</keyword>
<organism evidence="3 4">
    <name type="scientific">Trichonephila clavipes</name>
    <name type="common">Golden silk orbweaver</name>
    <name type="synonym">Nephila clavipes</name>
    <dbReference type="NCBI Taxonomy" id="2585209"/>
    <lineage>
        <taxon>Eukaryota</taxon>
        <taxon>Metazoa</taxon>
        <taxon>Ecdysozoa</taxon>
        <taxon>Arthropoda</taxon>
        <taxon>Chelicerata</taxon>
        <taxon>Arachnida</taxon>
        <taxon>Araneae</taxon>
        <taxon>Araneomorphae</taxon>
        <taxon>Entelegynae</taxon>
        <taxon>Araneoidea</taxon>
        <taxon>Nephilidae</taxon>
        <taxon>Trichonephila</taxon>
    </lineage>
</organism>
<dbReference type="InterPro" id="IPR036875">
    <property type="entry name" value="Znf_CCHC_sf"/>
</dbReference>
<protein>
    <recommendedName>
        <fullName evidence="2">CCHC-type domain-containing protein</fullName>
    </recommendedName>
</protein>
<dbReference type="PANTHER" id="PTHR45823">
    <property type="entry name" value="T-SNARE COILED-COIL HOMOLOGY DOMAIN-CONTAINING PROTEIN"/>
    <property type="match status" value="1"/>
</dbReference>
<proteinExistence type="predicted"/>
<evidence type="ECO:0000313" key="4">
    <source>
        <dbReference type="Proteomes" id="UP000887159"/>
    </source>
</evidence>
<dbReference type="SUPFAM" id="SSF57756">
    <property type="entry name" value="Retrovirus zinc finger-like domains"/>
    <property type="match status" value="1"/>
</dbReference>
<dbReference type="GO" id="GO:0008270">
    <property type="term" value="F:zinc ion binding"/>
    <property type="evidence" value="ECO:0007669"/>
    <property type="project" value="UniProtKB-KW"/>
</dbReference>
<dbReference type="InterPro" id="IPR001878">
    <property type="entry name" value="Znf_CCHC"/>
</dbReference>
<dbReference type="SMART" id="SM00343">
    <property type="entry name" value="ZnF_C2HC"/>
    <property type="match status" value="1"/>
</dbReference>
<sequence>MNENKFVPTSAVPVPASPVSVKLSTYDGKTNWEVYKTQFCIISEANGWNEGVKACQLAASLRGEASEVLQTLPDTERLNLNSLYNALDLRSAQKYSKDYARLQMKTRLQKNGESLQEYASDLERLANLAFSDHPATMRETISLQYFVDGLKEGEIQKAVATQASRKDRHFIRGARVTADEPCESRLIKEMEILIEEMQTIKAGISNQEKRNFRCWGCGGTGHLRRNCPRSRKEENTVSSSKQEN</sequence>
<dbReference type="Gene3D" id="4.10.60.10">
    <property type="entry name" value="Zinc finger, CCHC-type"/>
    <property type="match status" value="1"/>
</dbReference>